<organism evidence="8 9">
    <name type="scientific">Bursaphelenchus okinawaensis</name>
    <dbReference type="NCBI Taxonomy" id="465554"/>
    <lineage>
        <taxon>Eukaryota</taxon>
        <taxon>Metazoa</taxon>
        <taxon>Ecdysozoa</taxon>
        <taxon>Nematoda</taxon>
        <taxon>Chromadorea</taxon>
        <taxon>Rhabditida</taxon>
        <taxon>Tylenchina</taxon>
        <taxon>Tylenchomorpha</taxon>
        <taxon>Aphelenchoidea</taxon>
        <taxon>Aphelenchoididae</taxon>
        <taxon>Bursaphelenchus</taxon>
    </lineage>
</organism>
<dbReference type="InterPro" id="IPR039778">
    <property type="entry name" value="PDCD4"/>
</dbReference>
<dbReference type="EMBL" id="CAJFDH010000003">
    <property type="protein sequence ID" value="CAD5215522.1"/>
    <property type="molecule type" value="Genomic_DNA"/>
</dbReference>
<protein>
    <recommendedName>
        <fullName evidence="7">MI domain-containing protein</fullName>
    </recommendedName>
</protein>
<sequence length="455" mass="51619">MDSYDHKSNGYAKSKKVYKSKKERYDDPEQQAEALYARENGLPAPVKKNSSVEEAKAAISSRNRSKSTSDLKAAPKVKATNAKAERKARCRGVSGCYSKKDGNRFEYGLDDYDNENDDDLDETDGEDGQDEYLDYVFSFDVEKVHGALKEYFNNGSTECAMVDLIGLMQNNDSKNRMAKEIICCSLDYDQGRVVLGNKLLMVFIEEGHLSVKHVVNALEEILQDLGEIVRDMPKARKFLATFIAKLITDDIIERIVFDDITSKHNANRQAMSCALEVYMYLNNRALLKGKFEEVGGHAPLHVLKDQMEKILREFLLSGDSNEVAERLRQLHALHFHHEMVYLVGFYAMDRMHDTIMEKLAKLLKYLLDTGVLLETSVRPGFTRLFKELPDLVIDIPAAYSLCDIFVKKCVKHRIITKEFAEDMPRTSTRRMRTLSEGADGKFQCIDAAGEAMPVA</sequence>
<evidence type="ECO:0000256" key="1">
    <source>
        <dbReference type="ARBA" id="ARBA00004496"/>
    </source>
</evidence>
<dbReference type="SMART" id="SM00544">
    <property type="entry name" value="MA3"/>
    <property type="match status" value="2"/>
</dbReference>
<evidence type="ECO:0000256" key="3">
    <source>
        <dbReference type="ARBA" id="ARBA00022490"/>
    </source>
</evidence>
<keyword evidence="5" id="KW-0539">Nucleus</keyword>
<keyword evidence="9" id="KW-1185">Reference proteome</keyword>
<dbReference type="OrthoDB" id="5794722at2759"/>
<dbReference type="PANTHER" id="PTHR12626">
    <property type="entry name" value="PROGRAMMED CELL DEATH 4"/>
    <property type="match status" value="1"/>
</dbReference>
<feature type="domain" description="MI" evidence="7">
    <location>
        <begin position="302"/>
        <end position="425"/>
    </location>
</feature>
<feature type="compositionally biased region" description="Polar residues" evidence="6">
    <location>
        <begin position="60"/>
        <end position="70"/>
    </location>
</feature>
<dbReference type="Proteomes" id="UP000783686">
    <property type="component" value="Unassembled WGS sequence"/>
</dbReference>
<name>A0A811KJ25_9BILA</name>
<accession>A0A811KJ25</accession>
<dbReference type="PROSITE" id="PS51366">
    <property type="entry name" value="MI"/>
    <property type="match status" value="2"/>
</dbReference>
<dbReference type="SUPFAM" id="SSF48371">
    <property type="entry name" value="ARM repeat"/>
    <property type="match status" value="2"/>
</dbReference>
<dbReference type="InterPro" id="IPR016024">
    <property type="entry name" value="ARM-type_fold"/>
</dbReference>
<feature type="region of interest" description="Disordered" evidence="6">
    <location>
        <begin position="1"/>
        <end position="78"/>
    </location>
</feature>
<dbReference type="Pfam" id="PF02847">
    <property type="entry name" value="MA3"/>
    <property type="match status" value="2"/>
</dbReference>
<comment type="subcellular location">
    <subcellularLocation>
        <location evidence="1">Cytoplasm</location>
    </subcellularLocation>
</comment>
<comment type="similarity">
    <text evidence="2">Belongs to the PDCD4 family.</text>
</comment>
<dbReference type="GO" id="GO:0045892">
    <property type="term" value="P:negative regulation of DNA-templated transcription"/>
    <property type="evidence" value="ECO:0007669"/>
    <property type="project" value="InterPro"/>
</dbReference>
<evidence type="ECO:0000313" key="8">
    <source>
        <dbReference type="EMBL" id="CAD5215522.1"/>
    </source>
</evidence>
<keyword evidence="3" id="KW-0963">Cytoplasm</keyword>
<evidence type="ECO:0000256" key="4">
    <source>
        <dbReference type="ARBA" id="ARBA00022737"/>
    </source>
</evidence>
<dbReference type="Gene3D" id="1.25.40.180">
    <property type="match status" value="2"/>
</dbReference>
<evidence type="ECO:0000256" key="2">
    <source>
        <dbReference type="ARBA" id="ARBA00005497"/>
    </source>
</evidence>
<evidence type="ECO:0000259" key="7">
    <source>
        <dbReference type="PROSITE" id="PS51366"/>
    </source>
</evidence>
<feature type="compositionally biased region" description="Basic residues" evidence="6">
    <location>
        <begin position="13"/>
        <end position="22"/>
    </location>
</feature>
<feature type="domain" description="MI" evidence="7">
    <location>
        <begin position="139"/>
        <end position="262"/>
    </location>
</feature>
<evidence type="ECO:0000313" key="9">
    <source>
        <dbReference type="Proteomes" id="UP000614601"/>
    </source>
</evidence>
<keyword evidence="4" id="KW-0677">Repeat</keyword>
<dbReference type="EMBL" id="CAJFCW020000003">
    <property type="protein sequence ID" value="CAG9104245.1"/>
    <property type="molecule type" value="Genomic_DNA"/>
</dbReference>
<dbReference type="AlphaFoldDB" id="A0A811KJ25"/>
<dbReference type="GO" id="GO:0005737">
    <property type="term" value="C:cytoplasm"/>
    <property type="evidence" value="ECO:0007669"/>
    <property type="project" value="UniProtKB-SubCell"/>
</dbReference>
<comment type="caution">
    <text evidence="8">The sequence shown here is derived from an EMBL/GenBank/DDBJ whole genome shotgun (WGS) entry which is preliminary data.</text>
</comment>
<evidence type="ECO:0000256" key="6">
    <source>
        <dbReference type="SAM" id="MobiDB-lite"/>
    </source>
</evidence>
<gene>
    <name evidence="8" type="ORF">BOKJ2_LOCUS6135</name>
</gene>
<proteinExistence type="inferred from homology"/>
<dbReference type="Proteomes" id="UP000614601">
    <property type="component" value="Unassembled WGS sequence"/>
</dbReference>
<reference evidence="8" key="1">
    <citation type="submission" date="2020-09" db="EMBL/GenBank/DDBJ databases">
        <authorList>
            <person name="Kikuchi T."/>
        </authorList>
    </citation>
    <scope>NUCLEOTIDE SEQUENCE</scope>
    <source>
        <strain evidence="8">SH1</strain>
    </source>
</reference>
<evidence type="ECO:0000256" key="5">
    <source>
        <dbReference type="ARBA" id="ARBA00023242"/>
    </source>
</evidence>
<dbReference type="PANTHER" id="PTHR12626:SF0">
    <property type="entry name" value="PROGRAMMED CELL DEATH PROTEIN 4"/>
    <property type="match status" value="1"/>
</dbReference>
<dbReference type="InterPro" id="IPR003891">
    <property type="entry name" value="Initiation_fac_eIF4g_MI"/>
</dbReference>